<dbReference type="InterPro" id="IPR053134">
    <property type="entry name" value="RNA-dir_DNA_polymerase"/>
</dbReference>
<dbReference type="Pfam" id="PF00078">
    <property type="entry name" value="RVT_1"/>
    <property type="match status" value="1"/>
</dbReference>
<keyword evidence="2" id="KW-0548">Nucleotidyltransferase</keyword>
<dbReference type="InterPro" id="IPR043128">
    <property type="entry name" value="Rev_trsase/Diguanyl_cyclase"/>
</dbReference>
<dbReference type="InterPro" id="IPR000477">
    <property type="entry name" value="RT_dom"/>
</dbReference>
<gene>
    <name evidence="2" type="ORF">Tco_0651851</name>
</gene>
<dbReference type="PANTHER" id="PTHR24559:SF427">
    <property type="entry name" value="RNA-DIRECTED DNA POLYMERASE"/>
    <property type="match status" value="1"/>
</dbReference>
<accession>A0ABQ4WW20</accession>
<protein>
    <submittedName>
        <fullName evidence="2">Reverse transcriptase domain-containing protein</fullName>
    </submittedName>
</protein>
<name>A0ABQ4WW20_9ASTR</name>
<evidence type="ECO:0000259" key="1">
    <source>
        <dbReference type="Pfam" id="PF00078"/>
    </source>
</evidence>
<evidence type="ECO:0000313" key="3">
    <source>
        <dbReference type="Proteomes" id="UP001151760"/>
    </source>
</evidence>
<dbReference type="Proteomes" id="UP001151760">
    <property type="component" value="Unassembled WGS sequence"/>
</dbReference>
<comment type="caution">
    <text evidence="2">The sequence shown here is derived from an EMBL/GenBank/DDBJ whole genome shotgun (WGS) entry which is preliminary data.</text>
</comment>
<dbReference type="Gene3D" id="3.30.70.270">
    <property type="match status" value="1"/>
</dbReference>
<organism evidence="2 3">
    <name type="scientific">Tanacetum coccineum</name>
    <dbReference type="NCBI Taxonomy" id="301880"/>
    <lineage>
        <taxon>Eukaryota</taxon>
        <taxon>Viridiplantae</taxon>
        <taxon>Streptophyta</taxon>
        <taxon>Embryophyta</taxon>
        <taxon>Tracheophyta</taxon>
        <taxon>Spermatophyta</taxon>
        <taxon>Magnoliopsida</taxon>
        <taxon>eudicotyledons</taxon>
        <taxon>Gunneridae</taxon>
        <taxon>Pentapetalae</taxon>
        <taxon>asterids</taxon>
        <taxon>campanulids</taxon>
        <taxon>Asterales</taxon>
        <taxon>Asteraceae</taxon>
        <taxon>Asteroideae</taxon>
        <taxon>Anthemideae</taxon>
        <taxon>Anthemidinae</taxon>
        <taxon>Tanacetum</taxon>
    </lineage>
</organism>
<dbReference type="EMBL" id="BQNB010008980">
    <property type="protein sequence ID" value="GJS57067.1"/>
    <property type="molecule type" value="Genomic_DNA"/>
</dbReference>
<reference evidence="2" key="2">
    <citation type="submission" date="2022-01" db="EMBL/GenBank/DDBJ databases">
        <authorList>
            <person name="Yamashiro T."/>
            <person name="Shiraishi A."/>
            <person name="Satake H."/>
            <person name="Nakayama K."/>
        </authorList>
    </citation>
    <scope>NUCLEOTIDE SEQUENCE</scope>
</reference>
<dbReference type="PANTHER" id="PTHR24559">
    <property type="entry name" value="TRANSPOSON TY3-I GAG-POL POLYPROTEIN"/>
    <property type="match status" value="1"/>
</dbReference>
<sequence>MTRYRHYEFLVMPFGLTNASVVLMDLMNGVCRPYLDKFVIMFIDDNPINSRCKKEHKQHLDTILRFLKDEKWYAKFSKYEFWFQEVQFLGPVVNAKGIHVDHVKIEAIKKWVKIMMDLVKKLLRPSKGMTRYGLSLIG</sequence>
<evidence type="ECO:0000313" key="2">
    <source>
        <dbReference type="EMBL" id="GJS57067.1"/>
    </source>
</evidence>
<reference evidence="2" key="1">
    <citation type="journal article" date="2022" name="Int. J. Mol. Sci.">
        <title>Draft Genome of Tanacetum Coccineum: Genomic Comparison of Closely Related Tanacetum-Family Plants.</title>
        <authorList>
            <person name="Yamashiro T."/>
            <person name="Shiraishi A."/>
            <person name="Nakayama K."/>
            <person name="Satake H."/>
        </authorList>
    </citation>
    <scope>NUCLEOTIDE SEQUENCE</scope>
</reference>
<dbReference type="InterPro" id="IPR043502">
    <property type="entry name" value="DNA/RNA_pol_sf"/>
</dbReference>
<dbReference type="GO" id="GO:0003964">
    <property type="term" value="F:RNA-directed DNA polymerase activity"/>
    <property type="evidence" value="ECO:0007669"/>
    <property type="project" value="UniProtKB-KW"/>
</dbReference>
<keyword evidence="3" id="KW-1185">Reference proteome</keyword>
<feature type="domain" description="Reverse transcriptase" evidence="1">
    <location>
        <begin position="4"/>
        <end position="90"/>
    </location>
</feature>
<keyword evidence="2" id="KW-0695">RNA-directed DNA polymerase</keyword>
<proteinExistence type="predicted"/>
<keyword evidence="2" id="KW-0808">Transferase</keyword>
<dbReference type="SUPFAM" id="SSF56672">
    <property type="entry name" value="DNA/RNA polymerases"/>
    <property type="match status" value="1"/>
</dbReference>